<accession>A0ABD5J664</accession>
<dbReference type="RefSeq" id="WP_250846330.1">
    <property type="nucleotide sequence ID" value="NZ_JBITXU010000009.1"/>
</dbReference>
<dbReference type="InterPro" id="IPR036388">
    <property type="entry name" value="WH-like_DNA-bd_sf"/>
</dbReference>
<evidence type="ECO:0000313" key="1">
    <source>
        <dbReference type="EMBL" id="MEE4583188.1"/>
    </source>
</evidence>
<protein>
    <recommendedName>
        <fullName evidence="3">HTH marR-type domain-containing protein</fullName>
    </recommendedName>
</protein>
<organism evidence="1 2">
    <name type="scientific">Streptomyces antimycoticus</name>
    <dbReference type="NCBI Taxonomy" id="68175"/>
    <lineage>
        <taxon>Bacteria</taxon>
        <taxon>Bacillati</taxon>
        <taxon>Actinomycetota</taxon>
        <taxon>Actinomycetes</taxon>
        <taxon>Kitasatosporales</taxon>
        <taxon>Streptomycetaceae</taxon>
        <taxon>Streptomyces</taxon>
        <taxon>Streptomyces violaceusniger group</taxon>
    </lineage>
</organism>
<dbReference type="AlphaFoldDB" id="A0ABD5J664"/>
<evidence type="ECO:0008006" key="3">
    <source>
        <dbReference type="Google" id="ProtNLM"/>
    </source>
</evidence>
<gene>
    <name evidence="1" type="ORF">V2K49_08440</name>
</gene>
<dbReference type="EMBL" id="JAZBJQ010000004">
    <property type="protein sequence ID" value="MEE4583188.1"/>
    <property type="molecule type" value="Genomic_DNA"/>
</dbReference>
<sequence>MISLTGDGRRIANEATGRRRRENARIVDVMPSGQRRHLVEALQAFTEAGGEPSVANGAQAHATW</sequence>
<name>A0ABD5J664_9ACTN</name>
<comment type="caution">
    <text evidence="1">The sequence shown here is derived from an EMBL/GenBank/DDBJ whole genome shotgun (WGS) entry which is preliminary data.</text>
</comment>
<reference evidence="1 2" key="1">
    <citation type="submission" date="2023-11" db="EMBL/GenBank/DDBJ databases">
        <title>30 novel species of actinomycetes from the DSMZ collection.</title>
        <authorList>
            <person name="Nouioui I."/>
        </authorList>
    </citation>
    <scope>NUCLEOTIDE SEQUENCE [LARGE SCALE GENOMIC DNA]</scope>
    <source>
        <strain evidence="1 2">DSM 41602</strain>
    </source>
</reference>
<proteinExistence type="predicted"/>
<dbReference type="Proteomes" id="UP001354649">
    <property type="component" value="Unassembled WGS sequence"/>
</dbReference>
<evidence type="ECO:0000313" key="2">
    <source>
        <dbReference type="Proteomes" id="UP001354649"/>
    </source>
</evidence>
<dbReference type="Gene3D" id="1.10.10.10">
    <property type="entry name" value="Winged helix-like DNA-binding domain superfamily/Winged helix DNA-binding domain"/>
    <property type="match status" value="1"/>
</dbReference>